<dbReference type="EMBL" id="CM046392">
    <property type="protein sequence ID" value="KAI8553909.1"/>
    <property type="molecule type" value="Genomic_DNA"/>
</dbReference>
<evidence type="ECO:0000313" key="1">
    <source>
        <dbReference type="EMBL" id="KAI8553909.1"/>
    </source>
</evidence>
<proteinExistence type="predicted"/>
<dbReference type="Proteomes" id="UP001062846">
    <property type="component" value="Chromosome 5"/>
</dbReference>
<protein>
    <submittedName>
        <fullName evidence="1">Uncharacterized protein</fullName>
    </submittedName>
</protein>
<reference evidence="1" key="1">
    <citation type="submission" date="2022-02" db="EMBL/GenBank/DDBJ databases">
        <title>Plant Genome Project.</title>
        <authorList>
            <person name="Zhang R.-G."/>
        </authorList>
    </citation>
    <scope>NUCLEOTIDE SEQUENCE</scope>
    <source>
        <strain evidence="1">AT1</strain>
    </source>
</reference>
<comment type="caution">
    <text evidence="1">The sequence shown here is derived from an EMBL/GenBank/DDBJ whole genome shotgun (WGS) entry which is preliminary data.</text>
</comment>
<evidence type="ECO:0000313" key="2">
    <source>
        <dbReference type="Proteomes" id="UP001062846"/>
    </source>
</evidence>
<accession>A0ACC0NLZ7</accession>
<organism evidence="1 2">
    <name type="scientific">Rhododendron molle</name>
    <name type="common">Chinese azalea</name>
    <name type="synonym">Azalea mollis</name>
    <dbReference type="NCBI Taxonomy" id="49168"/>
    <lineage>
        <taxon>Eukaryota</taxon>
        <taxon>Viridiplantae</taxon>
        <taxon>Streptophyta</taxon>
        <taxon>Embryophyta</taxon>
        <taxon>Tracheophyta</taxon>
        <taxon>Spermatophyta</taxon>
        <taxon>Magnoliopsida</taxon>
        <taxon>eudicotyledons</taxon>
        <taxon>Gunneridae</taxon>
        <taxon>Pentapetalae</taxon>
        <taxon>asterids</taxon>
        <taxon>Ericales</taxon>
        <taxon>Ericaceae</taxon>
        <taxon>Ericoideae</taxon>
        <taxon>Rhodoreae</taxon>
        <taxon>Rhododendron</taxon>
    </lineage>
</organism>
<name>A0ACC0NLZ7_RHOML</name>
<keyword evidence="2" id="KW-1185">Reference proteome</keyword>
<gene>
    <name evidence="1" type="ORF">RHMOL_Rhmol05G0053000</name>
</gene>
<sequence>MERKVAIIGAGISGLLACKYALSKGHHPTVFKAQSGLGGVWTKTVEITKLQIPKPFYQFSDFPWPDSVTEVFPDQNQVLEYIESYARQFDLLHHIRFDTKVVCIDYEGASSEVQQAWALWGGTGEAFDSKGGKWYITIQDTKSLSTEVCQFDFVIICVGRFSGIPDIPEFPQGKGPEVFQGKVIHSMDYAAMDYATAKELVNGERVAVVGLQKSALDIAMECSTVNEMDLPCTVIYRTEHWNIPDFQPWGVPLAYFYLHRFSELSIHKPGEGPLLSLLATLLSPVRWAFSKFVESHVKHKLKLAKFGMVPKHSFLQELSSCLTSTVPDDFYNRVEKGSIRLIQALAFAKKDLIAGSPDKTVPLYRECIHPRIPQLAVIGFSESFANLYTSEMRCRWLAELLDSTFKLPSIKEMEKDIAEWDEYMKQYSVKNYRRSCIGALHIWYNDQLCKDMGWNPKRKKGFVAELFEPYGPMDYACP</sequence>